<keyword evidence="6" id="KW-0378">Hydrolase</keyword>
<evidence type="ECO:0000259" key="5">
    <source>
        <dbReference type="Pfam" id="PF01420"/>
    </source>
</evidence>
<dbReference type="InterPro" id="IPR000055">
    <property type="entry name" value="Restrct_endonuc_typeI_TRD"/>
</dbReference>
<dbReference type="GO" id="GO:0004519">
    <property type="term" value="F:endonuclease activity"/>
    <property type="evidence" value="ECO:0007669"/>
    <property type="project" value="UniProtKB-KW"/>
</dbReference>
<name>A0A7T0KFA6_9CORY</name>
<keyword evidence="6" id="KW-0540">Nuclease</keyword>
<dbReference type="PANTHER" id="PTHR43140">
    <property type="entry name" value="TYPE-1 RESTRICTION ENZYME ECOKI SPECIFICITY PROTEIN"/>
    <property type="match status" value="1"/>
</dbReference>
<dbReference type="KEGG" id="cliz:G7Y31_10365"/>
<accession>A0A7T0KFA6</accession>
<evidence type="ECO:0000313" key="7">
    <source>
        <dbReference type="Proteomes" id="UP000594681"/>
    </source>
</evidence>
<dbReference type="Pfam" id="PF01420">
    <property type="entry name" value="Methylase_S"/>
    <property type="match status" value="1"/>
</dbReference>
<protein>
    <submittedName>
        <fullName evidence="6">Restriction endonuclease subunit S</fullName>
    </submittedName>
</protein>
<organism evidence="6 7">
    <name type="scientific">Corynebacterium lizhenjunii</name>
    <dbReference type="NCBI Taxonomy" id="2709394"/>
    <lineage>
        <taxon>Bacteria</taxon>
        <taxon>Bacillati</taxon>
        <taxon>Actinomycetota</taxon>
        <taxon>Actinomycetes</taxon>
        <taxon>Mycobacteriales</taxon>
        <taxon>Corynebacteriaceae</taxon>
        <taxon>Corynebacterium</taxon>
    </lineage>
</organism>
<dbReference type="PANTHER" id="PTHR43140:SF1">
    <property type="entry name" value="TYPE I RESTRICTION ENZYME ECOKI SPECIFICITY SUBUNIT"/>
    <property type="match status" value="1"/>
</dbReference>
<sequence>MARNGIYPRIEDFNRIPDKALVPKNEQPHSIPESWKWVRWGSLGTFVGGMGFPKRYQGIEQGRYPFFKVGSLKNANFRGQLTVAADYINEDISQELKAKVIPCGSLVFAKIGEAIRLNRRALVAQESCIDNNLFAFLPSTLVDSSFLLSWSRSIDFYQYASTTSVPSIRKTVFEAIPFPLPPLEEQHRIALLLDEAAQNVQATQNELSSILLLKQSEIERFILGKPQCPLSHYVEDISSGKSLKEAASDNVQNRVLKVSSVTTGEFLPEESKPLPDDYEPAPHHAVNRGDILVSRANTMELVGASALVKGDFSNLYLPDKLWRLGLKDTVEPSALVGILQHRQVRARISAKAMGSGGSMKNITQSAFLQIQVPELSSIEQLALAATIQGIECVTRRLQEKLGLLKQLQAVLSVRAFQGEL</sequence>
<dbReference type="RefSeq" id="WP_165007177.1">
    <property type="nucleotide sequence ID" value="NZ_CP064954.1"/>
</dbReference>
<proteinExistence type="inferred from homology"/>
<dbReference type="Proteomes" id="UP000594681">
    <property type="component" value="Chromosome"/>
</dbReference>
<evidence type="ECO:0000256" key="1">
    <source>
        <dbReference type="ARBA" id="ARBA00010923"/>
    </source>
</evidence>
<dbReference type="REBASE" id="469517">
    <property type="entry name" value="S.CspZJ599ORF10370P"/>
</dbReference>
<dbReference type="InterPro" id="IPR051212">
    <property type="entry name" value="Type-I_RE_S_subunit"/>
</dbReference>
<dbReference type="SUPFAM" id="SSF116734">
    <property type="entry name" value="DNA methylase specificity domain"/>
    <property type="match status" value="2"/>
</dbReference>
<keyword evidence="7" id="KW-1185">Reference proteome</keyword>
<dbReference type="GO" id="GO:0009307">
    <property type="term" value="P:DNA restriction-modification system"/>
    <property type="evidence" value="ECO:0007669"/>
    <property type="project" value="UniProtKB-KW"/>
</dbReference>
<dbReference type="Gene3D" id="3.90.220.20">
    <property type="entry name" value="DNA methylase specificity domains"/>
    <property type="match status" value="2"/>
</dbReference>
<feature type="domain" description="Type I restriction modification DNA specificity" evidence="5">
    <location>
        <begin position="32"/>
        <end position="207"/>
    </location>
</feature>
<reference evidence="6 7" key="1">
    <citation type="submission" date="2020-11" db="EMBL/GenBank/DDBJ databases">
        <title>Corynebacterium sp. ZJ-599.</title>
        <authorList>
            <person name="Zhou J."/>
        </authorList>
    </citation>
    <scope>NUCLEOTIDE SEQUENCE [LARGE SCALE GENOMIC DNA]</scope>
    <source>
        <strain evidence="6 7">ZJ-599</strain>
    </source>
</reference>
<keyword evidence="2" id="KW-0680">Restriction system</keyword>
<dbReference type="EMBL" id="CP064954">
    <property type="protein sequence ID" value="QPK78904.1"/>
    <property type="molecule type" value="Genomic_DNA"/>
</dbReference>
<evidence type="ECO:0000256" key="3">
    <source>
        <dbReference type="ARBA" id="ARBA00023125"/>
    </source>
</evidence>
<evidence type="ECO:0000313" key="6">
    <source>
        <dbReference type="EMBL" id="QPK78904.1"/>
    </source>
</evidence>
<dbReference type="InterPro" id="IPR044946">
    <property type="entry name" value="Restrct_endonuc_typeI_TRD_sf"/>
</dbReference>
<dbReference type="CDD" id="cd17250">
    <property type="entry name" value="RMtype1_S_Eco4255II_TRD2-CR2_like"/>
    <property type="match status" value="1"/>
</dbReference>
<comment type="subunit">
    <text evidence="4">The methyltransferase is composed of M and S polypeptides.</text>
</comment>
<gene>
    <name evidence="6" type="ORF">G7Y31_10365</name>
</gene>
<evidence type="ECO:0000256" key="4">
    <source>
        <dbReference type="ARBA" id="ARBA00038652"/>
    </source>
</evidence>
<comment type="similarity">
    <text evidence="1">Belongs to the type-I restriction system S methylase family.</text>
</comment>
<keyword evidence="3" id="KW-0238">DNA-binding</keyword>
<keyword evidence="6" id="KW-0255">Endonuclease</keyword>
<evidence type="ECO:0000256" key="2">
    <source>
        <dbReference type="ARBA" id="ARBA00022747"/>
    </source>
</evidence>
<dbReference type="GO" id="GO:0003677">
    <property type="term" value="F:DNA binding"/>
    <property type="evidence" value="ECO:0007669"/>
    <property type="project" value="UniProtKB-KW"/>
</dbReference>
<dbReference type="AlphaFoldDB" id="A0A7T0KFA6"/>